<evidence type="ECO:0000313" key="3">
    <source>
        <dbReference type="Proteomes" id="UP001176940"/>
    </source>
</evidence>
<feature type="transmembrane region" description="Helical" evidence="1">
    <location>
        <begin position="73"/>
        <end position="95"/>
    </location>
</feature>
<dbReference type="Proteomes" id="UP001176940">
    <property type="component" value="Unassembled WGS sequence"/>
</dbReference>
<keyword evidence="3" id="KW-1185">Reference proteome</keyword>
<accession>A0ABN9MFM5</accession>
<dbReference type="EMBL" id="CAUEEQ010068474">
    <property type="protein sequence ID" value="CAJ0965596.1"/>
    <property type="molecule type" value="Genomic_DNA"/>
</dbReference>
<keyword evidence="1" id="KW-1133">Transmembrane helix</keyword>
<comment type="caution">
    <text evidence="2">The sequence shown here is derived from an EMBL/GenBank/DDBJ whole genome shotgun (WGS) entry which is preliminary data.</text>
</comment>
<evidence type="ECO:0000313" key="2">
    <source>
        <dbReference type="EMBL" id="CAJ0965596.1"/>
    </source>
</evidence>
<keyword evidence="1" id="KW-0472">Membrane</keyword>
<evidence type="ECO:0000256" key="1">
    <source>
        <dbReference type="SAM" id="Phobius"/>
    </source>
</evidence>
<name>A0ABN9MFM5_9NEOB</name>
<sequence length="283" mass="32354">MVSLLEGNKCGRKRCTTRRGDRTLRKIVEKDRFQTLGNLRKQWTESGVETSRATVHRRCAGNGLQVPHSPAEAVVRSIIVPIITVSLLALALLLIGCWKRAWLKRICLPDIPDPNSSKILSFDGTKVKDIPVHFNRHILLTTNREPQIVDIVRIQDNSHHKTYEELTESSDHQLHELDTKVEGSKTDEDFGENYLSSGNEKSLYSLMNEPSCKSQPFPYLQFCNQPTPAHRMICVTEGKDTDLRQTLPRCTVRHTPCKLRIQDRDFWRSQPFALIAPFMAVNQ</sequence>
<proteinExistence type="predicted"/>
<organism evidence="2 3">
    <name type="scientific">Ranitomeya imitator</name>
    <name type="common">mimic poison frog</name>
    <dbReference type="NCBI Taxonomy" id="111125"/>
    <lineage>
        <taxon>Eukaryota</taxon>
        <taxon>Metazoa</taxon>
        <taxon>Chordata</taxon>
        <taxon>Craniata</taxon>
        <taxon>Vertebrata</taxon>
        <taxon>Euteleostomi</taxon>
        <taxon>Amphibia</taxon>
        <taxon>Batrachia</taxon>
        <taxon>Anura</taxon>
        <taxon>Neobatrachia</taxon>
        <taxon>Hyloidea</taxon>
        <taxon>Dendrobatidae</taxon>
        <taxon>Dendrobatinae</taxon>
        <taxon>Ranitomeya</taxon>
    </lineage>
</organism>
<protein>
    <submittedName>
        <fullName evidence="2">Uncharacterized protein</fullName>
    </submittedName>
</protein>
<reference evidence="2" key="1">
    <citation type="submission" date="2023-07" db="EMBL/GenBank/DDBJ databases">
        <authorList>
            <person name="Stuckert A."/>
        </authorList>
    </citation>
    <scope>NUCLEOTIDE SEQUENCE</scope>
</reference>
<keyword evidence="1" id="KW-0812">Transmembrane</keyword>
<gene>
    <name evidence="2" type="ORF">RIMI_LOCUS20452582</name>
</gene>